<dbReference type="RefSeq" id="WP_115331346.1">
    <property type="nucleotide sequence ID" value="NZ_CAAAHP010000002.1"/>
</dbReference>
<gene>
    <name evidence="2" type="ORF">NCTC13316_01826</name>
</gene>
<feature type="transmembrane region" description="Helical" evidence="1">
    <location>
        <begin position="143"/>
        <end position="163"/>
    </location>
</feature>
<feature type="transmembrane region" description="Helical" evidence="1">
    <location>
        <begin position="121"/>
        <end position="137"/>
    </location>
</feature>
<keyword evidence="1" id="KW-1133">Transmembrane helix</keyword>
<keyword evidence="3" id="KW-1185">Reference proteome</keyword>
<evidence type="ECO:0008006" key="4">
    <source>
        <dbReference type="Google" id="ProtNLM"/>
    </source>
</evidence>
<feature type="transmembrane region" description="Helical" evidence="1">
    <location>
        <begin position="30"/>
        <end position="54"/>
    </location>
</feature>
<feature type="transmembrane region" description="Helical" evidence="1">
    <location>
        <begin position="66"/>
        <end position="91"/>
    </location>
</feature>
<dbReference type="OrthoDB" id="5653657at2"/>
<protein>
    <recommendedName>
        <fullName evidence="4">Transmembrane protein</fullName>
    </recommendedName>
</protein>
<organism evidence="2 3">
    <name type="scientific">Legionella busanensis</name>
    <dbReference type="NCBI Taxonomy" id="190655"/>
    <lineage>
        <taxon>Bacteria</taxon>
        <taxon>Pseudomonadati</taxon>
        <taxon>Pseudomonadota</taxon>
        <taxon>Gammaproteobacteria</taxon>
        <taxon>Legionellales</taxon>
        <taxon>Legionellaceae</taxon>
        <taxon>Legionella</taxon>
    </lineage>
</organism>
<sequence length="166" mass="18103">MLKKEVVFLSIGILGAFISLIGLTQSFAAIFYVIGSTLLLITAIYFKLFYFIALEIILAAGHGAKLLGIGSIVQAAIPILLCIQLLVFYFLSGQLSNILLIIGIVGIAALSIGLSYEDQRVFFLGSTAIAIFAYSYSYKKPPALIWAIMNTIFALTALIRIIFFHN</sequence>
<name>A0A378JP24_9GAMM</name>
<evidence type="ECO:0000313" key="3">
    <source>
        <dbReference type="Proteomes" id="UP000254794"/>
    </source>
</evidence>
<reference evidence="2 3" key="1">
    <citation type="submission" date="2018-06" db="EMBL/GenBank/DDBJ databases">
        <authorList>
            <consortium name="Pathogen Informatics"/>
            <person name="Doyle S."/>
        </authorList>
    </citation>
    <scope>NUCLEOTIDE SEQUENCE [LARGE SCALE GENOMIC DNA]</scope>
    <source>
        <strain evidence="2 3">NCTC13316</strain>
    </source>
</reference>
<dbReference type="AlphaFoldDB" id="A0A378JP24"/>
<keyword evidence="1" id="KW-0812">Transmembrane</keyword>
<dbReference type="Proteomes" id="UP000254794">
    <property type="component" value="Unassembled WGS sequence"/>
</dbReference>
<dbReference type="EMBL" id="UGOD01000001">
    <property type="protein sequence ID" value="STX51730.1"/>
    <property type="molecule type" value="Genomic_DNA"/>
</dbReference>
<evidence type="ECO:0000313" key="2">
    <source>
        <dbReference type="EMBL" id="STX51730.1"/>
    </source>
</evidence>
<keyword evidence="1" id="KW-0472">Membrane</keyword>
<feature type="transmembrane region" description="Helical" evidence="1">
    <location>
        <begin position="97"/>
        <end position="114"/>
    </location>
</feature>
<accession>A0A378JP24</accession>
<evidence type="ECO:0000256" key="1">
    <source>
        <dbReference type="SAM" id="Phobius"/>
    </source>
</evidence>
<feature type="transmembrane region" description="Helical" evidence="1">
    <location>
        <begin position="7"/>
        <end position="24"/>
    </location>
</feature>
<proteinExistence type="predicted"/>